<evidence type="ECO:0000256" key="5">
    <source>
        <dbReference type="ARBA" id="ARBA00022806"/>
    </source>
</evidence>
<dbReference type="PROSITE" id="PS51193">
    <property type="entry name" value="HELICASE_ATP_BIND_2"/>
    <property type="match status" value="1"/>
</dbReference>
<feature type="region of interest" description="Disordered" evidence="16">
    <location>
        <begin position="1"/>
        <end position="29"/>
    </location>
</feature>
<feature type="domain" description="Helicase ATP-binding" evidence="17">
    <location>
        <begin position="58"/>
        <end position="297"/>
    </location>
</feature>
<dbReference type="InterPro" id="IPR014013">
    <property type="entry name" value="Helic_SF1/SF2_ATP-bd_DinG/Rad3"/>
</dbReference>
<feature type="domain" description="Helicase ATP-binding" evidence="18">
    <location>
        <begin position="36"/>
        <end position="317"/>
    </location>
</feature>
<keyword evidence="5 19" id="KW-0347">Helicase</keyword>
<sequence>MSAEKTTSSPEDSTVISTEDSPSKEPLNASTQELLAAAVESLGGARRAGQEAMATAVTKAFDNKRHLAVQAGTGTGKSLAYLVPALRHAQKTDSTVIVSTATIALQRQLVNRDLPRLADALEPLMERKPTFAIMKGRSNYLCMNKVARQEDLNQEDALIEEEDLSWLGKHIVRLNEWANETETGDRDDLDPGVPDLAWKQVSVTARECIGASRCPHGEDCFAEIARAKAKEADVVVTNHALLAIDALSDVSVLPEHDVVVIDEAHELDGRITAVASAEITVNSLNLAARRASKLDSDKREERVQEIAGDLETLLQTMQPGRWNDMDEGSKGTLVALKDALWALRAQIAGAPEGEAANDPERFAERQNLSNHLTEIHDAIVRILEVFAEEDPSKQYDVVWHNHDDRRGDSLNVAPLSVAGLLHEKLFAENTVVLASATLTIGGNFNAMAASWGLPKGTWDSLDAGTPFDPAKSGILYTARHLPDPGRDGLPEETLDEIYELITAAGGRTLGLFSSKRAAEQATKAMRLRLPFDVLCQGDDNTAALVKKFADSENTCLFGTLTLWQGVDVPGRSLSLVLIDRIPFPRPDDPLLQARKEAADAEGRNGFMEVAATHAALLMAQGAGRLLRHVGDRGVVAVLDHRLSTKRYGGFLRSSMPRFWETTNPQTVRDALKRLVSQ</sequence>
<protein>
    <recommendedName>
        <fullName evidence="14">ATP-dependent helicase DinG</fullName>
        <ecNumber evidence="12">5.6.2.3</ecNumber>
    </recommendedName>
    <alternativeName>
        <fullName evidence="15">DNA 5'-3' helicase DinG</fullName>
    </alternativeName>
</protein>
<keyword evidence="8" id="KW-0411">Iron-sulfur</keyword>
<dbReference type="Proteomes" id="UP000068067">
    <property type="component" value="Chromosome"/>
</dbReference>
<keyword evidence="2" id="KW-0479">Metal-binding</keyword>
<dbReference type="GO" id="GO:0046872">
    <property type="term" value="F:metal ion binding"/>
    <property type="evidence" value="ECO:0007669"/>
    <property type="project" value="UniProtKB-KW"/>
</dbReference>
<dbReference type="GO" id="GO:0005524">
    <property type="term" value="F:ATP binding"/>
    <property type="evidence" value="ECO:0007669"/>
    <property type="project" value="UniProtKB-KW"/>
</dbReference>
<keyword evidence="7" id="KW-0408">Iron</keyword>
<dbReference type="Pfam" id="PF00270">
    <property type="entry name" value="DEAD"/>
    <property type="match status" value="1"/>
</dbReference>
<proteinExistence type="inferred from homology"/>
<keyword evidence="6" id="KW-0067">ATP-binding</keyword>
<evidence type="ECO:0000256" key="14">
    <source>
        <dbReference type="ARBA" id="ARBA00073590"/>
    </source>
</evidence>
<dbReference type="PANTHER" id="PTHR11472:SF34">
    <property type="entry name" value="REGULATOR OF TELOMERE ELONGATION HELICASE 1"/>
    <property type="match status" value="1"/>
</dbReference>
<dbReference type="FunFam" id="3.40.50.300:FF:000437">
    <property type="entry name" value="ATP-dependent DNA helicase DinG"/>
    <property type="match status" value="1"/>
</dbReference>
<dbReference type="SMART" id="SM00491">
    <property type="entry name" value="HELICc2"/>
    <property type="match status" value="1"/>
</dbReference>
<keyword evidence="3" id="KW-0547">Nucleotide-binding</keyword>
<dbReference type="InterPro" id="IPR006555">
    <property type="entry name" value="ATP-dep_Helicase_C"/>
</dbReference>
<dbReference type="STRING" id="931089.CDES_11395"/>
<evidence type="ECO:0000256" key="10">
    <source>
        <dbReference type="ARBA" id="ARBA00023235"/>
    </source>
</evidence>
<dbReference type="InterPro" id="IPR014001">
    <property type="entry name" value="Helicase_ATP-bd"/>
</dbReference>
<dbReference type="Pfam" id="PF06733">
    <property type="entry name" value="DEAD_2"/>
    <property type="match status" value="1"/>
</dbReference>
<dbReference type="InterPro" id="IPR011545">
    <property type="entry name" value="DEAD/DEAH_box_helicase_dom"/>
</dbReference>
<name>A0A0M4CZH0_9CORY</name>
<evidence type="ECO:0000256" key="6">
    <source>
        <dbReference type="ARBA" id="ARBA00022840"/>
    </source>
</evidence>
<reference evidence="19 20" key="1">
    <citation type="submission" date="2014-08" db="EMBL/GenBank/DDBJ databases">
        <title>Complete genome sequence of Corynebacterium deserti GIMN1.010 (=DSM 45689), isolated from desert sand in western China.</title>
        <authorList>
            <person name="Ruckert C."/>
            <person name="Albersmeier A."/>
            <person name="Kalinowski J."/>
        </authorList>
    </citation>
    <scope>NUCLEOTIDE SEQUENCE [LARGE SCALE GENOMIC DNA]</scope>
    <source>
        <strain evidence="19 20">GIMN1.010</strain>
    </source>
</reference>
<evidence type="ECO:0000256" key="1">
    <source>
        <dbReference type="ARBA" id="ARBA00001966"/>
    </source>
</evidence>
<dbReference type="SMART" id="SM00487">
    <property type="entry name" value="DEXDc"/>
    <property type="match status" value="1"/>
</dbReference>
<evidence type="ECO:0000259" key="18">
    <source>
        <dbReference type="PROSITE" id="PS51193"/>
    </source>
</evidence>
<evidence type="ECO:0000256" key="12">
    <source>
        <dbReference type="ARBA" id="ARBA00044969"/>
    </source>
</evidence>
<evidence type="ECO:0000256" key="8">
    <source>
        <dbReference type="ARBA" id="ARBA00023014"/>
    </source>
</evidence>
<dbReference type="InterPro" id="IPR027417">
    <property type="entry name" value="P-loop_NTPase"/>
</dbReference>
<comment type="catalytic activity">
    <reaction evidence="13">
        <text>ATP + H2O = ADP + phosphate + H(+)</text>
        <dbReference type="Rhea" id="RHEA:13065"/>
        <dbReference type="ChEBI" id="CHEBI:15377"/>
        <dbReference type="ChEBI" id="CHEBI:15378"/>
        <dbReference type="ChEBI" id="CHEBI:30616"/>
        <dbReference type="ChEBI" id="CHEBI:43474"/>
        <dbReference type="ChEBI" id="CHEBI:456216"/>
        <dbReference type="EC" id="5.6.2.3"/>
    </reaction>
</comment>
<keyword evidence="10" id="KW-0413">Isomerase</keyword>
<gene>
    <name evidence="19" type="primary">dinG</name>
    <name evidence="19" type="ORF">CDES_11395</name>
</gene>
<evidence type="ECO:0000256" key="3">
    <source>
        <dbReference type="ARBA" id="ARBA00022741"/>
    </source>
</evidence>
<dbReference type="GO" id="GO:0043139">
    <property type="term" value="F:5'-3' DNA helicase activity"/>
    <property type="evidence" value="ECO:0007669"/>
    <property type="project" value="UniProtKB-EC"/>
</dbReference>
<dbReference type="GO" id="GO:0016887">
    <property type="term" value="F:ATP hydrolysis activity"/>
    <property type="evidence" value="ECO:0007669"/>
    <property type="project" value="RHEA"/>
</dbReference>
<evidence type="ECO:0000256" key="11">
    <source>
        <dbReference type="ARBA" id="ARBA00038058"/>
    </source>
</evidence>
<dbReference type="PATRIC" id="fig|931089.4.peg.2305"/>
<dbReference type="KEGG" id="cdx:CDES_11395"/>
<dbReference type="GO" id="GO:0051536">
    <property type="term" value="F:iron-sulfur cluster binding"/>
    <property type="evidence" value="ECO:0007669"/>
    <property type="project" value="UniProtKB-KW"/>
</dbReference>
<dbReference type="PANTHER" id="PTHR11472">
    <property type="entry name" value="DNA REPAIR DEAD HELICASE RAD3/XP-D SUBFAMILY MEMBER"/>
    <property type="match status" value="1"/>
</dbReference>
<organism evidence="19 20">
    <name type="scientific">Corynebacterium deserti GIMN1.010</name>
    <dbReference type="NCBI Taxonomy" id="931089"/>
    <lineage>
        <taxon>Bacteria</taxon>
        <taxon>Bacillati</taxon>
        <taxon>Actinomycetota</taxon>
        <taxon>Actinomycetes</taxon>
        <taxon>Mycobacteriales</taxon>
        <taxon>Corynebacteriaceae</taxon>
        <taxon>Corynebacterium</taxon>
    </lineage>
</organism>
<feature type="compositionally biased region" description="Polar residues" evidence="16">
    <location>
        <begin position="1"/>
        <end position="20"/>
    </location>
</feature>
<evidence type="ECO:0000313" key="20">
    <source>
        <dbReference type="Proteomes" id="UP000068067"/>
    </source>
</evidence>
<evidence type="ECO:0000259" key="17">
    <source>
        <dbReference type="PROSITE" id="PS51192"/>
    </source>
</evidence>
<comment type="cofactor">
    <cofactor evidence="1">
        <name>[4Fe-4S] cluster</name>
        <dbReference type="ChEBI" id="CHEBI:49883"/>
    </cofactor>
</comment>
<dbReference type="Gene3D" id="3.40.50.300">
    <property type="entry name" value="P-loop containing nucleotide triphosphate hydrolases"/>
    <property type="match status" value="2"/>
</dbReference>
<evidence type="ECO:0000313" key="19">
    <source>
        <dbReference type="EMBL" id="ALC06645.1"/>
    </source>
</evidence>
<comment type="similarity">
    <text evidence="11">Belongs to the helicase family. DinG subfamily.</text>
</comment>
<dbReference type="GO" id="GO:0003677">
    <property type="term" value="F:DNA binding"/>
    <property type="evidence" value="ECO:0007669"/>
    <property type="project" value="UniProtKB-KW"/>
</dbReference>
<dbReference type="InterPro" id="IPR010614">
    <property type="entry name" value="RAD3-like_helicase_DEAD"/>
</dbReference>
<keyword evidence="20" id="KW-1185">Reference proteome</keyword>
<dbReference type="Pfam" id="PF13307">
    <property type="entry name" value="Helicase_C_2"/>
    <property type="match status" value="1"/>
</dbReference>
<dbReference type="EC" id="5.6.2.3" evidence="12"/>
<keyword evidence="4 19" id="KW-0378">Hydrolase</keyword>
<evidence type="ECO:0000256" key="7">
    <source>
        <dbReference type="ARBA" id="ARBA00023004"/>
    </source>
</evidence>
<evidence type="ECO:0000256" key="16">
    <source>
        <dbReference type="SAM" id="MobiDB-lite"/>
    </source>
</evidence>
<accession>A0A0M4CZH0</accession>
<evidence type="ECO:0000256" key="9">
    <source>
        <dbReference type="ARBA" id="ARBA00023125"/>
    </source>
</evidence>
<keyword evidence="9" id="KW-0238">DNA-binding</keyword>
<dbReference type="PROSITE" id="PS51192">
    <property type="entry name" value="HELICASE_ATP_BIND_1"/>
    <property type="match status" value="1"/>
</dbReference>
<evidence type="ECO:0000256" key="15">
    <source>
        <dbReference type="ARBA" id="ARBA00079061"/>
    </source>
</evidence>
<dbReference type="AlphaFoldDB" id="A0A0M4CZH0"/>
<dbReference type="GO" id="GO:0006139">
    <property type="term" value="P:nucleobase-containing compound metabolic process"/>
    <property type="evidence" value="ECO:0007669"/>
    <property type="project" value="InterPro"/>
</dbReference>
<dbReference type="EMBL" id="CP009220">
    <property type="protein sequence ID" value="ALC06645.1"/>
    <property type="molecule type" value="Genomic_DNA"/>
</dbReference>
<dbReference type="SUPFAM" id="SSF52540">
    <property type="entry name" value="P-loop containing nucleoside triphosphate hydrolases"/>
    <property type="match status" value="1"/>
</dbReference>
<evidence type="ECO:0000256" key="2">
    <source>
        <dbReference type="ARBA" id="ARBA00022723"/>
    </source>
</evidence>
<evidence type="ECO:0000256" key="4">
    <source>
        <dbReference type="ARBA" id="ARBA00022801"/>
    </source>
</evidence>
<dbReference type="InterPro" id="IPR045028">
    <property type="entry name" value="DinG/Rad3-like"/>
</dbReference>
<evidence type="ECO:0000256" key="13">
    <source>
        <dbReference type="ARBA" id="ARBA00048954"/>
    </source>
</evidence>